<dbReference type="InterPro" id="IPR016300">
    <property type="entry name" value="ATPase_ArsA/GET3"/>
</dbReference>
<dbReference type="InterPro" id="IPR053262">
    <property type="entry name" value="ArsA_ATPase-like"/>
</dbReference>
<proteinExistence type="predicted"/>
<dbReference type="GeneID" id="6093509"/>
<dbReference type="Proteomes" id="UP000278149">
    <property type="component" value="Unassembled WGS sequence"/>
</dbReference>
<dbReference type="GO" id="GO:0016887">
    <property type="term" value="F:ATP hydrolysis activity"/>
    <property type="evidence" value="ECO:0007669"/>
    <property type="project" value="InterPro"/>
</dbReference>
<dbReference type="InterPro" id="IPR025723">
    <property type="entry name" value="ArsA/GET3_ATPase-like"/>
</dbReference>
<comment type="caution">
    <text evidence="2">The sequence shown here is derived from an EMBL/GenBank/DDBJ whole genome shotgun (WGS) entry which is preliminary data.</text>
</comment>
<dbReference type="PANTHER" id="PTHR43868:SF1">
    <property type="entry name" value="P-LOOP CONTAINING NUCLEOSIDE TRIPHOSPHATE HYDROLASES SUPERFAMILY PROTEIN"/>
    <property type="match status" value="1"/>
</dbReference>
<dbReference type="NCBIfam" id="TIGR00345">
    <property type="entry name" value="GET3_arsA_TRC40"/>
    <property type="match status" value="1"/>
</dbReference>
<dbReference type="AlphaFoldDB" id="A0A429G0M0"/>
<dbReference type="OMA" id="PHEPAIS"/>
<dbReference type="RefSeq" id="WP_012308877.1">
    <property type="nucleotide sequence ID" value="NZ_RCOR01000044.1"/>
</dbReference>
<dbReference type="GO" id="GO:0005524">
    <property type="term" value="F:ATP binding"/>
    <property type="evidence" value="ECO:0007669"/>
    <property type="project" value="InterPro"/>
</dbReference>
<dbReference type="InterPro" id="IPR027417">
    <property type="entry name" value="P-loop_NTPase"/>
</dbReference>
<dbReference type="SUPFAM" id="SSF52540">
    <property type="entry name" value="P-loop containing nucleoside triphosphate hydrolases"/>
    <property type="match status" value="1"/>
</dbReference>
<reference evidence="2 3" key="1">
    <citation type="submission" date="2018-10" db="EMBL/GenBank/DDBJ databases">
        <title>Co-occurring genomic capacity for anaerobic methane metabolism and dissimilatory sulfite reduction discovered in the Korarchaeota.</title>
        <authorList>
            <person name="Mckay L.J."/>
            <person name="Dlakic M."/>
            <person name="Fields M.W."/>
            <person name="Delmont T.O."/>
            <person name="Eren A.M."/>
            <person name="Jay Z.J."/>
            <person name="Klingelsmith K.B."/>
            <person name="Rusch D.B."/>
            <person name="Inskeep W.P."/>
        </authorList>
    </citation>
    <scope>NUCLEOTIDE SEQUENCE [LARGE SCALE GENOMIC DNA]</scope>
    <source>
        <strain evidence="2 3">WS</strain>
    </source>
</reference>
<name>A0A429G0M0_9CREN</name>
<gene>
    <name evidence="2" type="ORF">D9Q81_08555</name>
</gene>
<evidence type="ECO:0000313" key="2">
    <source>
        <dbReference type="EMBL" id="RSN67372.1"/>
    </source>
</evidence>
<dbReference type="Gene3D" id="3.40.50.300">
    <property type="entry name" value="P-loop containing nucleotide triphosphate hydrolases"/>
    <property type="match status" value="1"/>
</dbReference>
<evidence type="ECO:0000313" key="3">
    <source>
        <dbReference type="Proteomes" id="UP000278149"/>
    </source>
</evidence>
<accession>A0A429G0M0</accession>
<dbReference type="EMBL" id="RCOR01000044">
    <property type="protein sequence ID" value="RSN67372.1"/>
    <property type="molecule type" value="Genomic_DNA"/>
</dbReference>
<dbReference type="PANTHER" id="PTHR43868">
    <property type="entry name" value="OS02G0711200 PROTEIN"/>
    <property type="match status" value="1"/>
</dbReference>
<protein>
    <submittedName>
        <fullName evidence="2">ArsA family ATPase</fullName>
    </submittedName>
</protein>
<organism evidence="2 3">
    <name type="scientific">Candidatus Korarchaeum cryptofilum</name>
    <dbReference type="NCBI Taxonomy" id="498846"/>
    <lineage>
        <taxon>Archaea</taxon>
        <taxon>Thermoproteota</taxon>
        <taxon>Candidatus Korarchaeia</taxon>
        <taxon>Candidatus Korarchaeales</taxon>
        <taxon>Candidatus Korarchaeaceae</taxon>
        <taxon>Candidatus Korarchaeum</taxon>
    </lineage>
</organism>
<sequence length="295" mass="33760">MRLISFWGKGGVGKTTCSAALAVGLSEVRGERVLLLTTDLTPTLSDVLKVKMGSSPTRVDGYNNLYAMELDEATVIKKWKDRFGSEVYDVISSFLPVDESFMDYVAGAPGIAEQFILYLLYELFEDGSYDAIVWDTPASSSSLRLLRIEKELYEHMGDAIKLYLRLKGFLERMRSKDCDPLKLIGSWRKLAEDIFDMLASEYHEAYIVSTPEMIAYEISKRIREELSSFGIRVRGLIINKYLSNPCEGLEKIKRNQDDVIELFRKDFDSLRIIEYLDREILGREALLSFYRSLSI</sequence>
<dbReference type="Pfam" id="PF02374">
    <property type="entry name" value="ArsA_ATPase"/>
    <property type="match status" value="1"/>
</dbReference>
<feature type="domain" description="ArsA/GET3 Anion-transporting ATPase-like" evidence="1">
    <location>
        <begin position="1"/>
        <end position="292"/>
    </location>
</feature>
<dbReference type="CDD" id="cd02035">
    <property type="entry name" value="ArsA"/>
    <property type="match status" value="1"/>
</dbReference>
<evidence type="ECO:0000259" key="1">
    <source>
        <dbReference type="Pfam" id="PF02374"/>
    </source>
</evidence>